<dbReference type="InterPro" id="IPR004963">
    <property type="entry name" value="PAE/NOTUM"/>
</dbReference>
<evidence type="ECO:0000256" key="1">
    <source>
        <dbReference type="ARBA" id="ARBA00003534"/>
    </source>
</evidence>
<comment type="function">
    <text evidence="1 6">Hydrolyzes acetyl esters in homogalacturonan regions of pectin. In type I primary cell wall, galacturonic acid residues of pectin can be acetylated at the O-2 and O-3 positions. Decreasing the degree of acetylation of pectin gels in vitro alters their physical properties.</text>
</comment>
<comment type="similarity">
    <text evidence="3 6">Belongs to the pectinacetylesterase family.</text>
</comment>
<gene>
    <name evidence="7" type="ORF">K2173_026705</name>
</gene>
<protein>
    <recommendedName>
        <fullName evidence="6">Pectin acetylesterase</fullName>
        <ecNumber evidence="6">3.1.1.-</ecNumber>
    </recommendedName>
</protein>
<comment type="caution">
    <text evidence="7">The sequence shown here is derived from an EMBL/GenBank/DDBJ whole genome shotgun (WGS) entry which is preliminary data.</text>
</comment>
<keyword evidence="6" id="KW-0964">Secreted</keyword>
<proteinExistence type="inferred from homology"/>
<comment type="subcellular location">
    <subcellularLocation>
        <location evidence="2 6">Secreted</location>
        <location evidence="2 6">Cell wall</location>
    </subcellularLocation>
</comment>
<dbReference type="PANTHER" id="PTHR21562">
    <property type="entry name" value="NOTUM-RELATED"/>
    <property type="match status" value="1"/>
</dbReference>
<dbReference type="GO" id="GO:0016787">
    <property type="term" value="F:hydrolase activity"/>
    <property type="evidence" value="ECO:0007669"/>
    <property type="project" value="UniProtKB-KW"/>
</dbReference>
<sequence>MTNDLLDPLGHWRSCKRSPEECSSTQINILQGLNMDDMLGAIASLDFKIGGMFINSCFAHCQTELQDTWFDLNSPRINNKTIAETVSDRYFNRNGSKEIDCPYPCDKNCHNVSPVQEAFCA</sequence>
<dbReference type="EMBL" id="JAIWQS010000002">
    <property type="protein sequence ID" value="KAJ8771528.1"/>
    <property type="molecule type" value="Genomic_DNA"/>
</dbReference>
<name>A0AAV8U0S3_9ROSI</name>
<keyword evidence="6" id="KW-0378">Hydrolase</keyword>
<evidence type="ECO:0000256" key="4">
    <source>
        <dbReference type="ARBA" id="ARBA00022512"/>
    </source>
</evidence>
<evidence type="ECO:0000313" key="8">
    <source>
        <dbReference type="Proteomes" id="UP001159364"/>
    </source>
</evidence>
<evidence type="ECO:0000256" key="5">
    <source>
        <dbReference type="ARBA" id="ARBA00023316"/>
    </source>
</evidence>
<evidence type="ECO:0000313" key="7">
    <source>
        <dbReference type="EMBL" id="KAJ8771528.1"/>
    </source>
</evidence>
<dbReference type="GO" id="GO:0071555">
    <property type="term" value="P:cell wall organization"/>
    <property type="evidence" value="ECO:0007669"/>
    <property type="project" value="UniProtKB-KW"/>
</dbReference>
<dbReference type="PANTHER" id="PTHR21562:SF69">
    <property type="entry name" value="PECTIN ACETYLESTERASE 9"/>
    <property type="match status" value="1"/>
</dbReference>
<keyword evidence="4 6" id="KW-0134">Cell wall</keyword>
<keyword evidence="8" id="KW-1185">Reference proteome</keyword>
<dbReference type="Proteomes" id="UP001159364">
    <property type="component" value="Linkage Group LG02"/>
</dbReference>
<evidence type="ECO:0000256" key="2">
    <source>
        <dbReference type="ARBA" id="ARBA00004191"/>
    </source>
</evidence>
<evidence type="ECO:0000256" key="3">
    <source>
        <dbReference type="ARBA" id="ARBA00005784"/>
    </source>
</evidence>
<organism evidence="7 8">
    <name type="scientific">Erythroxylum novogranatense</name>
    <dbReference type="NCBI Taxonomy" id="1862640"/>
    <lineage>
        <taxon>Eukaryota</taxon>
        <taxon>Viridiplantae</taxon>
        <taxon>Streptophyta</taxon>
        <taxon>Embryophyta</taxon>
        <taxon>Tracheophyta</taxon>
        <taxon>Spermatophyta</taxon>
        <taxon>Magnoliopsida</taxon>
        <taxon>eudicotyledons</taxon>
        <taxon>Gunneridae</taxon>
        <taxon>Pentapetalae</taxon>
        <taxon>rosids</taxon>
        <taxon>fabids</taxon>
        <taxon>Malpighiales</taxon>
        <taxon>Erythroxylaceae</taxon>
        <taxon>Erythroxylum</taxon>
    </lineage>
</organism>
<dbReference type="Pfam" id="PF03283">
    <property type="entry name" value="PAE"/>
    <property type="match status" value="1"/>
</dbReference>
<dbReference type="AlphaFoldDB" id="A0AAV8U0S3"/>
<dbReference type="EC" id="3.1.1.-" evidence="6"/>
<keyword evidence="5 6" id="KW-0961">Cell wall biogenesis/degradation</keyword>
<evidence type="ECO:0000256" key="6">
    <source>
        <dbReference type="RuleBase" id="RU363114"/>
    </source>
</evidence>
<accession>A0AAV8U0S3</accession>
<reference evidence="7 8" key="1">
    <citation type="submission" date="2021-09" db="EMBL/GenBank/DDBJ databases">
        <title>Genomic insights and catalytic innovation underlie evolution of tropane alkaloids biosynthesis.</title>
        <authorList>
            <person name="Wang Y.-J."/>
            <person name="Tian T."/>
            <person name="Huang J.-P."/>
            <person name="Huang S.-X."/>
        </authorList>
    </citation>
    <scope>NUCLEOTIDE SEQUENCE [LARGE SCALE GENOMIC DNA]</scope>
    <source>
        <strain evidence="7">KIB-2018</strain>
        <tissue evidence="7">Leaf</tissue>
    </source>
</reference>